<keyword evidence="8 11" id="KW-0862">Zinc</keyword>
<dbReference type="UniPathway" id="UPA00886"/>
<feature type="active site" description="Glycyl thioester intermediate" evidence="12 15">
    <location>
        <position position="196"/>
    </location>
</feature>
<dbReference type="AlphaFoldDB" id="A0A553N9N1"/>
<dbReference type="InterPro" id="IPR028077">
    <property type="entry name" value="UAE_UbL_dom"/>
</dbReference>
<evidence type="ECO:0000256" key="1">
    <source>
        <dbReference type="ARBA" id="ARBA00004123"/>
    </source>
</evidence>
<comment type="subunit">
    <text evidence="11">Heterodimer.</text>
</comment>
<evidence type="ECO:0000256" key="3">
    <source>
        <dbReference type="ARBA" id="ARBA00005673"/>
    </source>
</evidence>
<evidence type="ECO:0000256" key="15">
    <source>
        <dbReference type="PROSITE-ProRule" id="PRU10132"/>
    </source>
</evidence>
<dbReference type="GO" id="GO:0031510">
    <property type="term" value="C:SUMO activating enzyme complex"/>
    <property type="evidence" value="ECO:0007669"/>
    <property type="project" value="UniProtKB-UniRule"/>
</dbReference>
<feature type="compositionally biased region" description="Low complexity" evidence="16">
    <location>
        <begin position="1"/>
        <end position="23"/>
    </location>
</feature>
<dbReference type="SUPFAM" id="SSF69572">
    <property type="entry name" value="Activating enzymes of the ubiquitin-like proteins"/>
    <property type="match status" value="1"/>
</dbReference>
<feature type="binding site" evidence="13">
    <location>
        <begin position="118"/>
        <end position="119"/>
    </location>
    <ligand>
        <name>ATP</name>
        <dbReference type="ChEBI" id="CHEBI:30616"/>
    </ligand>
</feature>
<evidence type="ECO:0000256" key="13">
    <source>
        <dbReference type="PIRSR" id="PIRSR039133-2"/>
    </source>
</evidence>
<feature type="binding site" evidence="14">
    <location>
        <position position="181"/>
    </location>
    <ligand>
        <name>Zn(2+)</name>
        <dbReference type="ChEBI" id="CHEBI:29105"/>
    </ligand>
</feature>
<evidence type="ECO:0000256" key="16">
    <source>
        <dbReference type="SAM" id="MobiDB-lite"/>
    </source>
</evidence>
<dbReference type="FunFam" id="3.40.50.720:FF:000618">
    <property type="entry name" value="SUMO-activating enzyme subunit 2"/>
    <property type="match status" value="1"/>
</dbReference>
<gene>
    <name evidence="20" type="ORF">TCAL_11308</name>
</gene>
<keyword evidence="7 11" id="KW-0833">Ubl conjugation pathway</keyword>
<dbReference type="CDD" id="cd01489">
    <property type="entry name" value="Uba2_SUMO"/>
    <property type="match status" value="1"/>
</dbReference>
<name>A0A553N9N1_TIGCA</name>
<dbReference type="Pfam" id="PF00899">
    <property type="entry name" value="ThiF"/>
    <property type="match status" value="1"/>
</dbReference>
<keyword evidence="6 11" id="KW-0547">Nucleotide-binding</keyword>
<evidence type="ECO:0000256" key="2">
    <source>
        <dbReference type="ARBA" id="ARBA00004718"/>
    </source>
</evidence>
<dbReference type="STRING" id="6832.A0A553N9N1"/>
<feature type="binding site" evidence="13">
    <location>
        <position position="71"/>
    </location>
    <ligand>
        <name>ATP</name>
        <dbReference type="ChEBI" id="CHEBI:30616"/>
    </ligand>
</feature>
<evidence type="ECO:0000256" key="8">
    <source>
        <dbReference type="ARBA" id="ARBA00022833"/>
    </source>
</evidence>
<dbReference type="PIRSF" id="PIRSF039133">
    <property type="entry name" value="SUMO_E1B"/>
    <property type="match status" value="1"/>
</dbReference>
<feature type="binding site" evidence="14">
    <location>
        <position position="474"/>
    </location>
    <ligand>
        <name>Zn(2+)</name>
        <dbReference type="ChEBI" id="CHEBI:29105"/>
    </ligand>
</feature>
<evidence type="ECO:0000256" key="4">
    <source>
        <dbReference type="ARBA" id="ARBA00022679"/>
    </source>
</evidence>
<dbReference type="InterPro" id="IPR000594">
    <property type="entry name" value="ThiF_NAD_FAD-bd"/>
</dbReference>
<evidence type="ECO:0000259" key="18">
    <source>
        <dbReference type="Pfam" id="PF10585"/>
    </source>
</evidence>
<dbReference type="Pfam" id="PF14732">
    <property type="entry name" value="UAE_UbL"/>
    <property type="match status" value="1"/>
</dbReference>
<comment type="pathway">
    <text evidence="2 11">Protein modification; protein sumoylation.</text>
</comment>
<dbReference type="InterPro" id="IPR019572">
    <property type="entry name" value="UBA_E1_SCCH"/>
</dbReference>
<dbReference type="GO" id="GO:0016740">
    <property type="term" value="F:transferase activity"/>
    <property type="evidence" value="ECO:0007669"/>
    <property type="project" value="UniProtKB-KW"/>
</dbReference>
<feature type="region of interest" description="Disordered" evidence="16">
    <location>
        <begin position="583"/>
        <end position="619"/>
    </location>
</feature>
<dbReference type="PANTHER" id="PTHR10953">
    <property type="entry name" value="UBIQUITIN-ACTIVATING ENZYME E1"/>
    <property type="match status" value="1"/>
</dbReference>
<comment type="similarity">
    <text evidence="3 11">Belongs to the ubiquitin-activating E1 family.</text>
</comment>
<evidence type="ECO:0000256" key="7">
    <source>
        <dbReference type="ARBA" id="ARBA00022786"/>
    </source>
</evidence>
<feature type="region of interest" description="Disordered" evidence="16">
    <location>
        <begin position="222"/>
        <end position="266"/>
    </location>
</feature>
<dbReference type="EMBL" id="VCGU01000459">
    <property type="protein sequence ID" value="TRY62150.1"/>
    <property type="molecule type" value="Genomic_DNA"/>
</dbReference>
<dbReference type="PROSITE" id="PS00865">
    <property type="entry name" value="UBIQUITIN_ACTIVAT_2"/>
    <property type="match status" value="1"/>
</dbReference>
<dbReference type="Gene3D" id="3.10.290.20">
    <property type="entry name" value="Ubiquitin-like 2 activating enzyme e1b. Chain: B, domain 3"/>
    <property type="match status" value="1"/>
</dbReference>
<evidence type="ECO:0000256" key="10">
    <source>
        <dbReference type="ARBA" id="ARBA00023242"/>
    </source>
</evidence>
<feature type="binding site" evidence="13">
    <location>
        <position position="95"/>
    </location>
    <ligand>
        <name>ATP</name>
        <dbReference type="ChEBI" id="CHEBI:30616"/>
    </ligand>
</feature>
<keyword evidence="4" id="KW-0808">Transferase</keyword>
<dbReference type="Gene3D" id="3.50.50.80">
    <property type="entry name" value="Ubiquitin-activating enzyme E1, inactive adenylation domain, subdomain 1"/>
    <property type="match status" value="1"/>
</dbReference>
<feature type="binding site" evidence="13">
    <location>
        <begin position="79"/>
        <end position="82"/>
    </location>
    <ligand>
        <name>ATP</name>
        <dbReference type="ChEBI" id="CHEBI:30616"/>
    </ligand>
</feature>
<dbReference type="InterPro" id="IPR042449">
    <property type="entry name" value="Ub-E1_IAD_1"/>
</dbReference>
<dbReference type="GO" id="GO:0016925">
    <property type="term" value="P:protein sumoylation"/>
    <property type="evidence" value="ECO:0007669"/>
    <property type="project" value="UniProtKB-UniRule"/>
</dbReference>
<evidence type="ECO:0000256" key="5">
    <source>
        <dbReference type="ARBA" id="ARBA00022723"/>
    </source>
</evidence>
<evidence type="ECO:0000313" key="20">
    <source>
        <dbReference type="EMBL" id="TRY62150.1"/>
    </source>
</evidence>
<comment type="subcellular location">
    <subcellularLocation>
        <location evidence="1">Nucleus</location>
    </subcellularLocation>
</comment>
<evidence type="ECO:0000313" key="21">
    <source>
        <dbReference type="Proteomes" id="UP000318571"/>
    </source>
</evidence>
<evidence type="ECO:0000256" key="6">
    <source>
        <dbReference type="ARBA" id="ARBA00022741"/>
    </source>
</evidence>
<dbReference type="InterPro" id="IPR033127">
    <property type="entry name" value="UBQ-activ_enz_E1_Cys_AS"/>
</dbReference>
<comment type="caution">
    <text evidence="20">The sequence shown here is derived from an EMBL/GenBank/DDBJ whole genome shotgun (WGS) entry which is preliminary data.</text>
</comment>
<dbReference type="GO" id="GO:0046872">
    <property type="term" value="F:metal ion binding"/>
    <property type="evidence" value="ECO:0007669"/>
    <property type="project" value="UniProtKB-KW"/>
</dbReference>
<keyword evidence="5 11" id="KW-0479">Metal-binding</keyword>
<protein>
    <recommendedName>
        <fullName evidence="11">SUMO-activating enzyme subunit</fullName>
    </recommendedName>
</protein>
<feature type="binding site" evidence="13">
    <location>
        <begin position="140"/>
        <end position="145"/>
    </location>
    <ligand>
        <name>ATP</name>
        <dbReference type="ChEBI" id="CHEBI:30616"/>
    </ligand>
</feature>
<reference evidence="20 21" key="1">
    <citation type="journal article" date="2018" name="Nat. Ecol. Evol.">
        <title>Genomic signatures of mitonuclear coevolution across populations of Tigriopus californicus.</title>
        <authorList>
            <person name="Barreto F.S."/>
            <person name="Watson E.T."/>
            <person name="Lima T.G."/>
            <person name="Willett C.S."/>
            <person name="Edmands S."/>
            <person name="Li W."/>
            <person name="Burton R.S."/>
        </authorList>
    </citation>
    <scope>NUCLEOTIDE SEQUENCE [LARGE SCALE GENOMIC DNA]</scope>
    <source>
        <strain evidence="20 21">San Diego</strain>
    </source>
</reference>
<feature type="binding site" evidence="14">
    <location>
        <position position="184"/>
    </location>
    <ligand>
        <name>Zn(2+)</name>
        <dbReference type="ChEBI" id="CHEBI:29105"/>
    </ligand>
</feature>
<feature type="domain" description="Ubiquitin-activating enzyme SCCH" evidence="18">
    <location>
        <begin position="361"/>
        <end position="407"/>
    </location>
</feature>
<keyword evidence="10" id="KW-0539">Nucleus</keyword>
<feature type="compositionally biased region" description="Basic and acidic residues" evidence="16">
    <location>
        <begin position="607"/>
        <end position="618"/>
    </location>
</feature>
<dbReference type="GO" id="GO:0019948">
    <property type="term" value="F:SUMO activating enzyme activity"/>
    <property type="evidence" value="ECO:0007669"/>
    <property type="project" value="UniProtKB-UniRule"/>
</dbReference>
<accession>A0A553N9N1</accession>
<dbReference type="PANTHER" id="PTHR10953:SF5">
    <property type="entry name" value="SUMO-ACTIVATING ENZYME SUBUNIT 2"/>
    <property type="match status" value="1"/>
</dbReference>
<organism evidence="20 21">
    <name type="scientific">Tigriopus californicus</name>
    <name type="common">Marine copepod</name>
    <dbReference type="NCBI Taxonomy" id="6832"/>
    <lineage>
        <taxon>Eukaryota</taxon>
        <taxon>Metazoa</taxon>
        <taxon>Ecdysozoa</taxon>
        <taxon>Arthropoda</taxon>
        <taxon>Crustacea</taxon>
        <taxon>Multicrustacea</taxon>
        <taxon>Hexanauplia</taxon>
        <taxon>Copepoda</taxon>
        <taxon>Harpacticoida</taxon>
        <taxon>Harpacticidae</taxon>
        <taxon>Tigriopus</taxon>
    </lineage>
</organism>
<feature type="domain" description="Ubiquitin/SUMO-activating enzyme ubiquitin-like" evidence="19">
    <location>
        <begin position="482"/>
        <end position="566"/>
    </location>
</feature>
<dbReference type="InterPro" id="IPR045886">
    <property type="entry name" value="ThiF/MoeB/HesA"/>
</dbReference>
<feature type="binding site" evidence="14">
    <location>
        <position position="471"/>
    </location>
    <ligand>
        <name>Zn(2+)</name>
        <dbReference type="ChEBI" id="CHEBI:29105"/>
    </ligand>
</feature>
<dbReference type="Pfam" id="PF10585">
    <property type="entry name" value="UBA_E1_SCCH"/>
    <property type="match status" value="1"/>
</dbReference>
<feature type="binding site" evidence="13">
    <location>
        <begin position="47"/>
        <end position="52"/>
    </location>
    <ligand>
        <name>ATP</name>
        <dbReference type="ChEBI" id="CHEBI:30616"/>
    </ligand>
</feature>
<evidence type="ECO:0000256" key="9">
    <source>
        <dbReference type="ARBA" id="ARBA00022840"/>
    </source>
</evidence>
<evidence type="ECO:0000259" key="17">
    <source>
        <dbReference type="Pfam" id="PF00899"/>
    </source>
</evidence>
<dbReference type="OMA" id="TPSEHIH"/>
<feature type="compositionally biased region" description="Acidic residues" evidence="16">
    <location>
        <begin position="223"/>
        <end position="237"/>
    </location>
</feature>
<dbReference type="Proteomes" id="UP000318571">
    <property type="component" value="Chromosome 8"/>
</dbReference>
<sequence length="640" mass="70347">MAVDYSVSGTRGAAGSSASSSSSMGPPAWGVRRSRGWAGEASVLMVGAGGIGCELLKNLVLAGFHQLVIIDLDTIDVTNLNRQFLFQKRHVGQSKAQVAREAALAFCPEANIRAIHDSIMSPDYGLEFFQQFQLVLNALDNRAARSHVNRMCLAANVPLVESGTAGYLGQVTVIRKGVTECYECTPKPHAKTFPGCTIRNTPSEPIHCIVWSKHLFNQLFGETDPDEEVSPDAADPEANEKTETPASDPPEAVSADSSESKHAQNGNVVRISTRQWAQDLGYEPKALFQKFFFDDIQYLLSMEKLWSKRKAPVPMDAHSLALQAPDEPPNKGQSFDIQDQAVWSIAKCFEVFQSSVLALKSELAQKAEGDHLVWDKDDEAAMNFVTACSNIRAEIFHIRRQSRFDIKSMAGNIIPAIATTNAVIAGLIVLEAFKILAHQPDTCKTAFLTRKPNPRGKILVPCQLNAPNPKCYVCADKPEVSVKLSLEKTTLKMLEEKILKGALHMVAPDVEIMGKGVILISSEEGETTANADKTLRSFGLTSGTILECDDFLQNYNLKLFLFDIEEDSEEEFKIITDISELKAKDEDEPKTNEGTADQPQTDEPEGQGDRKRKAEHEAAIPIKKKKVEIVSDNQDLVCID</sequence>
<dbReference type="Gene3D" id="1.10.10.520">
    <property type="entry name" value="Ubiquitin activating enzymes (Uba3). Chain: B, domain 2"/>
    <property type="match status" value="1"/>
</dbReference>
<dbReference type="InterPro" id="IPR035985">
    <property type="entry name" value="Ubiquitin-activating_enz"/>
</dbReference>
<dbReference type="GO" id="GO:0005524">
    <property type="term" value="F:ATP binding"/>
    <property type="evidence" value="ECO:0007669"/>
    <property type="project" value="UniProtKB-UniRule"/>
</dbReference>
<feature type="domain" description="THIF-type NAD/FAD binding fold" evidence="17">
    <location>
        <begin position="40"/>
        <end position="472"/>
    </location>
</feature>
<proteinExistence type="inferred from homology"/>
<dbReference type="GO" id="GO:0005737">
    <property type="term" value="C:cytoplasm"/>
    <property type="evidence" value="ECO:0007669"/>
    <property type="project" value="TreeGrafter"/>
</dbReference>
<evidence type="ECO:0000256" key="11">
    <source>
        <dbReference type="PIRNR" id="PIRNR039133"/>
    </source>
</evidence>
<feature type="region of interest" description="Disordered" evidence="16">
    <location>
        <begin position="1"/>
        <end position="27"/>
    </location>
</feature>
<evidence type="ECO:0000259" key="19">
    <source>
        <dbReference type="Pfam" id="PF14732"/>
    </source>
</evidence>
<dbReference type="OrthoDB" id="10255449at2759"/>
<evidence type="ECO:0000256" key="14">
    <source>
        <dbReference type="PIRSR" id="PIRSR039133-3"/>
    </source>
</evidence>
<keyword evidence="21" id="KW-1185">Reference proteome</keyword>
<keyword evidence="9 11" id="KW-0067">ATP-binding</keyword>
<evidence type="ECO:0000256" key="12">
    <source>
        <dbReference type="PIRSR" id="PIRSR039133-1"/>
    </source>
</evidence>
<dbReference type="InterPro" id="IPR023318">
    <property type="entry name" value="Ub_act_enz_dom_a_sf"/>
</dbReference>
<dbReference type="InterPro" id="IPR030661">
    <property type="entry name" value="Uba2"/>
</dbReference>
<dbReference type="FunFam" id="3.50.50.80:FF:000002">
    <property type="entry name" value="SUMO-activating enzyme subunit 2"/>
    <property type="match status" value="1"/>
</dbReference>